<evidence type="ECO:0000256" key="1">
    <source>
        <dbReference type="SAM" id="MobiDB-lite"/>
    </source>
</evidence>
<feature type="compositionally biased region" description="Basic and acidic residues" evidence="1">
    <location>
        <begin position="124"/>
        <end position="134"/>
    </location>
</feature>
<feature type="region of interest" description="Disordered" evidence="1">
    <location>
        <begin position="112"/>
        <end position="144"/>
    </location>
</feature>
<accession>A0A7W7FYF9</accession>
<proteinExistence type="predicted"/>
<dbReference type="SUPFAM" id="SSF46785">
    <property type="entry name" value="Winged helix' DNA-binding domain"/>
    <property type="match status" value="1"/>
</dbReference>
<name>A0A7W7FYF9_9PSEU</name>
<protein>
    <submittedName>
        <fullName evidence="2">DNA-binding HxlR family transcriptional regulator</fullName>
    </submittedName>
</protein>
<evidence type="ECO:0000313" key="3">
    <source>
        <dbReference type="Proteomes" id="UP000533598"/>
    </source>
</evidence>
<dbReference type="InterPro" id="IPR036390">
    <property type="entry name" value="WH_DNA-bd_sf"/>
</dbReference>
<dbReference type="InterPro" id="IPR036388">
    <property type="entry name" value="WH-like_DNA-bd_sf"/>
</dbReference>
<evidence type="ECO:0000313" key="2">
    <source>
        <dbReference type="EMBL" id="MBB4682070.1"/>
    </source>
</evidence>
<dbReference type="Proteomes" id="UP000533598">
    <property type="component" value="Unassembled WGS sequence"/>
</dbReference>
<sequence length="144" mass="15857">MAGRPSFTGVAGSVARALDELGDLRVLLILEQLFAGTSEPVELRRGLGMKAEDFDPLLAYTVEHGFVRRRPRPEAGAIVWEYVATEKAEPLREVLSALDRCGLAWPALGDVRLPRNSRRGGSRAKPDGPEDEVSRVVPFPRPKR</sequence>
<dbReference type="GO" id="GO:0003677">
    <property type="term" value="F:DNA binding"/>
    <property type="evidence" value="ECO:0007669"/>
    <property type="project" value="UniProtKB-KW"/>
</dbReference>
<organism evidence="2 3">
    <name type="scientific">Crossiella cryophila</name>
    <dbReference type="NCBI Taxonomy" id="43355"/>
    <lineage>
        <taxon>Bacteria</taxon>
        <taxon>Bacillati</taxon>
        <taxon>Actinomycetota</taxon>
        <taxon>Actinomycetes</taxon>
        <taxon>Pseudonocardiales</taxon>
        <taxon>Pseudonocardiaceae</taxon>
        <taxon>Crossiella</taxon>
    </lineage>
</organism>
<comment type="caution">
    <text evidence="2">The sequence shown here is derived from an EMBL/GenBank/DDBJ whole genome shotgun (WGS) entry which is preliminary data.</text>
</comment>
<dbReference type="Gene3D" id="1.10.10.10">
    <property type="entry name" value="Winged helix-like DNA-binding domain superfamily/Winged helix DNA-binding domain"/>
    <property type="match status" value="1"/>
</dbReference>
<dbReference type="RefSeq" id="WP_185009091.1">
    <property type="nucleotide sequence ID" value="NZ_BAAAUI010000061.1"/>
</dbReference>
<keyword evidence="3" id="KW-1185">Reference proteome</keyword>
<reference evidence="2 3" key="1">
    <citation type="submission" date="2020-08" db="EMBL/GenBank/DDBJ databases">
        <title>Sequencing the genomes of 1000 actinobacteria strains.</title>
        <authorList>
            <person name="Klenk H.-P."/>
        </authorList>
    </citation>
    <scope>NUCLEOTIDE SEQUENCE [LARGE SCALE GENOMIC DNA]</scope>
    <source>
        <strain evidence="2 3">DSM 44230</strain>
    </source>
</reference>
<dbReference type="EMBL" id="JACHMH010000001">
    <property type="protein sequence ID" value="MBB4682070.1"/>
    <property type="molecule type" value="Genomic_DNA"/>
</dbReference>
<gene>
    <name evidence="2" type="ORF">HNR67_008188</name>
</gene>
<keyword evidence="2" id="KW-0238">DNA-binding</keyword>
<dbReference type="AlphaFoldDB" id="A0A7W7FYF9"/>